<accession>A0ABY7EK72</accession>
<reference evidence="1" key="1">
    <citation type="submission" date="2022-11" db="EMBL/GenBank/DDBJ databases">
        <title>Centuries of genome instability and evolution in soft-shell clam transmissible cancer (bioRxiv).</title>
        <authorList>
            <person name="Hart S.F.M."/>
            <person name="Yonemitsu M.A."/>
            <person name="Giersch R.M."/>
            <person name="Beal B.F."/>
            <person name="Arriagada G."/>
            <person name="Davis B.W."/>
            <person name="Ostrander E.A."/>
            <person name="Goff S.P."/>
            <person name="Metzger M.J."/>
        </authorList>
    </citation>
    <scope>NUCLEOTIDE SEQUENCE</scope>
    <source>
        <strain evidence="1">MELC-2E11</strain>
        <tissue evidence="1">Siphon/mantle</tissue>
    </source>
</reference>
<organism evidence="1 2">
    <name type="scientific">Mya arenaria</name>
    <name type="common">Soft-shell clam</name>
    <dbReference type="NCBI Taxonomy" id="6604"/>
    <lineage>
        <taxon>Eukaryota</taxon>
        <taxon>Metazoa</taxon>
        <taxon>Spiralia</taxon>
        <taxon>Lophotrochozoa</taxon>
        <taxon>Mollusca</taxon>
        <taxon>Bivalvia</taxon>
        <taxon>Autobranchia</taxon>
        <taxon>Heteroconchia</taxon>
        <taxon>Euheterodonta</taxon>
        <taxon>Imparidentia</taxon>
        <taxon>Neoheterodontei</taxon>
        <taxon>Myida</taxon>
        <taxon>Myoidea</taxon>
        <taxon>Myidae</taxon>
        <taxon>Mya</taxon>
    </lineage>
</organism>
<keyword evidence="2" id="KW-1185">Reference proteome</keyword>
<name>A0ABY7EK72_MYAAR</name>
<gene>
    <name evidence="1" type="ORF">MAR_019124</name>
</gene>
<dbReference type="Proteomes" id="UP001164746">
    <property type="component" value="Chromosome 6"/>
</dbReference>
<protein>
    <recommendedName>
        <fullName evidence="3">Transmembrane protein</fullName>
    </recommendedName>
</protein>
<proteinExistence type="predicted"/>
<evidence type="ECO:0000313" key="2">
    <source>
        <dbReference type="Proteomes" id="UP001164746"/>
    </source>
</evidence>
<dbReference type="EMBL" id="CP111017">
    <property type="protein sequence ID" value="WAR09166.1"/>
    <property type="molecule type" value="Genomic_DNA"/>
</dbReference>
<evidence type="ECO:0000313" key="1">
    <source>
        <dbReference type="EMBL" id="WAR09166.1"/>
    </source>
</evidence>
<evidence type="ECO:0008006" key="3">
    <source>
        <dbReference type="Google" id="ProtNLM"/>
    </source>
</evidence>
<sequence>MAEKEIENYEQQSVSADQRFLRQRRVTTTEDKEFKTTPLMILLVSFSLVLFIPNSTSRLLELSSSDFQPQIKETTLMINHFQC</sequence>